<dbReference type="AlphaFoldDB" id="J3LCA3"/>
<dbReference type="PANTHER" id="PTHR13617:SF14">
    <property type="entry name" value="PROTEIN ABHD18"/>
    <property type="match status" value="1"/>
</dbReference>
<dbReference type="HOGENOM" id="CLU_081714_1_0_1"/>
<dbReference type="EnsemblPlants" id="OB02G22700.1">
    <property type="protein sequence ID" value="OB02G22700.1"/>
    <property type="gene ID" value="OB02G22700"/>
</dbReference>
<evidence type="ECO:0000313" key="1">
    <source>
        <dbReference type="EnsemblPlants" id="OB02G22700.1"/>
    </source>
</evidence>
<organism evidence="1">
    <name type="scientific">Oryza brachyantha</name>
    <name type="common">malo sina</name>
    <dbReference type="NCBI Taxonomy" id="4533"/>
    <lineage>
        <taxon>Eukaryota</taxon>
        <taxon>Viridiplantae</taxon>
        <taxon>Streptophyta</taxon>
        <taxon>Embryophyta</taxon>
        <taxon>Tracheophyta</taxon>
        <taxon>Spermatophyta</taxon>
        <taxon>Magnoliopsida</taxon>
        <taxon>Liliopsida</taxon>
        <taxon>Poales</taxon>
        <taxon>Poaceae</taxon>
        <taxon>BOP clade</taxon>
        <taxon>Oryzoideae</taxon>
        <taxon>Oryzeae</taxon>
        <taxon>Oryzinae</taxon>
        <taxon>Oryza</taxon>
    </lineage>
</organism>
<name>J3LCA3_ORYBR</name>
<dbReference type="Proteomes" id="UP000006038">
    <property type="component" value="Unassembled WGS sequence"/>
</dbReference>
<accession>J3LCA3</accession>
<dbReference type="STRING" id="4533.J3LCA3"/>
<dbReference type="eggNOG" id="KOG1551">
    <property type="taxonomic scope" value="Eukaryota"/>
</dbReference>
<proteinExistence type="predicted"/>
<dbReference type="Pfam" id="PF09752">
    <property type="entry name" value="ABHD18"/>
    <property type="match status" value="1"/>
</dbReference>
<dbReference type="InterPro" id="IPR019149">
    <property type="entry name" value="ABHD18"/>
</dbReference>
<reference evidence="1" key="1">
    <citation type="submission" date="2013-04" db="UniProtKB">
        <authorList>
            <consortium name="EnsemblPlants"/>
        </authorList>
    </citation>
    <scope>IDENTIFICATION</scope>
</reference>
<keyword evidence="2" id="KW-1185">Reference proteome</keyword>
<sequence>MVGCLHPIPIATLPFLDPHSTTAWDASRDDAAALTQSQGVTCLTEYETQKSGITLEQVKERLRSVLSLTDVTRFPVPKNPQTVIFVRATDDGYTP</sequence>
<dbReference type="Gramene" id="OB02G22700.1">
    <property type="protein sequence ID" value="OB02G22700.1"/>
    <property type="gene ID" value="OB02G22700"/>
</dbReference>
<protein>
    <submittedName>
        <fullName evidence="1">Uncharacterized protein</fullName>
    </submittedName>
</protein>
<evidence type="ECO:0000313" key="2">
    <source>
        <dbReference type="Proteomes" id="UP000006038"/>
    </source>
</evidence>
<dbReference type="PANTHER" id="PTHR13617">
    <property type="entry name" value="PROTEIN ABHD18"/>
    <property type="match status" value="1"/>
</dbReference>